<name>A0A6A6BD75_9PEZI</name>
<feature type="compositionally biased region" description="Basic and acidic residues" evidence="1">
    <location>
        <begin position="344"/>
        <end position="364"/>
    </location>
</feature>
<feature type="compositionally biased region" description="Basic and acidic residues" evidence="1">
    <location>
        <begin position="431"/>
        <end position="440"/>
    </location>
</feature>
<organism evidence="2 3">
    <name type="scientific">Aplosporella prunicola CBS 121167</name>
    <dbReference type="NCBI Taxonomy" id="1176127"/>
    <lineage>
        <taxon>Eukaryota</taxon>
        <taxon>Fungi</taxon>
        <taxon>Dikarya</taxon>
        <taxon>Ascomycota</taxon>
        <taxon>Pezizomycotina</taxon>
        <taxon>Dothideomycetes</taxon>
        <taxon>Dothideomycetes incertae sedis</taxon>
        <taxon>Botryosphaeriales</taxon>
        <taxon>Aplosporellaceae</taxon>
        <taxon>Aplosporella</taxon>
    </lineage>
</organism>
<gene>
    <name evidence="2" type="ORF">K452DRAFT_27245</name>
</gene>
<feature type="compositionally biased region" description="Acidic residues" evidence="1">
    <location>
        <begin position="474"/>
        <end position="490"/>
    </location>
</feature>
<dbReference type="EMBL" id="ML995485">
    <property type="protein sequence ID" value="KAF2142142.1"/>
    <property type="molecule type" value="Genomic_DNA"/>
</dbReference>
<proteinExistence type="predicted"/>
<dbReference type="Proteomes" id="UP000799438">
    <property type="component" value="Unassembled WGS sequence"/>
</dbReference>
<feature type="compositionally biased region" description="Basic and acidic residues" evidence="1">
    <location>
        <begin position="491"/>
        <end position="514"/>
    </location>
</feature>
<evidence type="ECO:0000256" key="1">
    <source>
        <dbReference type="SAM" id="MobiDB-lite"/>
    </source>
</evidence>
<feature type="compositionally biased region" description="Polar residues" evidence="1">
    <location>
        <begin position="871"/>
        <end position="887"/>
    </location>
</feature>
<sequence length="951" mass="103025">MKNFIPKGMRRKSSGNVLEEPDKPSFRVISRDEVQRTADVRSRGSDSSAMHHGREQSYDDEMVAPNRGSNGSSVANSTRFYDTSSSARHSSTSTLPSTDLEVDDLFSKRISAPGLDHGRTSSLTGFANRFPFNKKGAKGNSSPTAKIDGNSEERPGTKDRSLSSSSYASTAQPPTLNGLSETDFGSSFGDLFGGLGGQRKSAVLPESSLPKPPQPLTVRSGSDPALPPPSKAFAASRPIQPPSPVRVDRGPAHDVVGSPYSWASHDSGDRLMASPDVAAGSPVAERAPPAPKHSIPHIPMTQSPVPMALRPGSASPAEQRKSVAGRQGILKPTARVRPVEDEDARMVRESFRASRGTRELEAAHARMTAGEADSSEASLNTPSLSSASSSMKAKEKEKENVSVPLKSPGDLSEATPRGKAPSAQREEEEPLFGHDPDRRSSTPGVRWAAEAKQPQRMTMAEFGVLKRQELKDPIDDDTSDEEYLDEDQEEDERKKMEDMRRIRQEQQEKMSAHREMMKRTTGGMNDRPSVGRHSNSTSALLHNRSFSNVQNSEDDDDEDIPLAILQAHNFPKTHVRPASATGVRPASAAESSMNRASNLPPFARGLPSDVEPFLGANLVQQPMRESIGYGAMGPGSAHGGSSIGQQQTLVNMIADAEQAKEARRGGSSKIFSNNNTYGQRLPTMTSQTAPQMAPQQMPMQPQPIGQMGQMGQMGPMAQMGQMGFQPQQPMMDPQILQQASAQNQTNAQIAALTQSMQQLIMIHMQGIQQQQQPMQQPMMQQMMQQPMMQPAQQNNFLSPNQRPVSMGNRNSAPTASQHQQRTRSMVNISPIGLGGLSPQQPGSHLQAGYAASLAPSERSNVGRSPRYRPVSTPQDGSSTVMSNSTVQPIHDGKQRIKVNVKPPPKNIPQLDSPNDDEDEEGWGATATKANKWGSARNHQEELSGLDIPAFE</sequence>
<feature type="compositionally biased region" description="Polar residues" evidence="1">
    <location>
        <begin position="794"/>
        <end position="827"/>
    </location>
</feature>
<feature type="region of interest" description="Disordered" evidence="1">
    <location>
        <begin position="573"/>
        <end position="596"/>
    </location>
</feature>
<feature type="compositionally biased region" description="Low complexity" evidence="1">
    <location>
        <begin position="83"/>
        <end position="97"/>
    </location>
</feature>
<feature type="compositionally biased region" description="Basic and acidic residues" evidence="1">
    <location>
        <begin position="149"/>
        <end position="161"/>
    </location>
</feature>
<feature type="region of interest" description="Disordered" evidence="1">
    <location>
        <begin position="1"/>
        <end position="514"/>
    </location>
</feature>
<dbReference type="AlphaFoldDB" id="A0A6A6BD75"/>
<evidence type="ECO:0000313" key="3">
    <source>
        <dbReference type="Proteomes" id="UP000799438"/>
    </source>
</evidence>
<dbReference type="PANTHER" id="PTHR42068">
    <property type="entry name" value="YALI0B18964P"/>
    <property type="match status" value="1"/>
</dbReference>
<feature type="compositionally biased region" description="Basic and acidic residues" evidence="1">
    <location>
        <begin position="464"/>
        <end position="473"/>
    </location>
</feature>
<dbReference type="RefSeq" id="XP_033397854.1">
    <property type="nucleotide sequence ID" value="XM_033539092.1"/>
</dbReference>
<feature type="compositionally biased region" description="Basic and acidic residues" evidence="1">
    <location>
        <begin position="20"/>
        <end position="44"/>
    </location>
</feature>
<reference evidence="2" key="1">
    <citation type="journal article" date="2020" name="Stud. Mycol.">
        <title>101 Dothideomycetes genomes: a test case for predicting lifestyles and emergence of pathogens.</title>
        <authorList>
            <person name="Haridas S."/>
            <person name="Albert R."/>
            <person name="Binder M."/>
            <person name="Bloem J."/>
            <person name="Labutti K."/>
            <person name="Salamov A."/>
            <person name="Andreopoulos B."/>
            <person name="Baker S."/>
            <person name="Barry K."/>
            <person name="Bills G."/>
            <person name="Bluhm B."/>
            <person name="Cannon C."/>
            <person name="Castanera R."/>
            <person name="Culley D."/>
            <person name="Daum C."/>
            <person name="Ezra D."/>
            <person name="Gonzalez J."/>
            <person name="Henrissat B."/>
            <person name="Kuo A."/>
            <person name="Liang C."/>
            <person name="Lipzen A."/>
            <person name="Lutzoni F."/>
            <person name="Magnuson J."/>
            <person name="Mondo S."/>
            <person name="Nolan M."/>
            <person name="Ohm R."/>
            <person name="Pangilinan J."/>
            <person name="Park H.-J."/>
            <person name="Ramirez L."/>
            <person name="Alfaro M."/>
            <person name="Sun H."/>
            <person name="Tritt A."/>
            <person name="Yoshinaga Y."/>
            <person name="Zwiers L.-H."/>
            <person name="Turgeon B."/>
            <person name="Goodwin S."/>
            <person name="Spatafora J."/>
            <person name="Crous P."/>
            <person name="Grigoriev I."/>
        </authorList>
    </citation>
    <scope>NUCLEOTIDE SEQUENCE</scope>
    <source>
        <strain evidence="2">CBS 121167</strain>
    </source>
</reference>
<accession>A0A6A6BD75</accession>
<feature type="compositionally biased region" description="Polar residues" evidence="1">
    <location>
        <begin position="67"/>
        <end position="82"/>
    </location>
</feature>
<protein>
    <submittedName>
        <fullName evidence="2">Uncharacterized protein</fullName>
    </submittedName>
</protein>
<feature type="region of interest" description="Disordered" evidence="1">
    <location>
        <begin position="661"/>
        <end position="680"/>
    </location>
</feature>
<feature type="compositionally biased region" description="Polar residues" evidence="1">
    <location>
        <begin position="170"/>
        <end position="180"/>
    </location>
</feature>
<feature type="compositionally biased region" description="Polar residues" evidence="1">
    <location>
        <begin position="669"/>
        <end position="680"/>
    </location>
</feature>
<dbReference type="PANTHER" id="PTHR42068:SF1">
    <property type="entry name" value="YALI0B18964P"/>
    <property type="match status" value="1"/>
</dbReference>
<evidence type="ECO:0000313" key="2">
    <source>
        <dbReference type="EMBL" id="KAF2142142.1"/>
    </source>
</evidence>
<dbReference type="GeneID" id="54296588"/>
<keyword evidence="3" id="KW-1185">Reference proteome</keyword>
<feature type="region of interest" description="Disordered" evidence="1">
    <location>
        <begin position="785"/>
        <end position="951"/>
    </location>
</feature>
<dbReference type="OrthoDB" id="5396252at2759"/>